<keyword evidence="2" id="KW-0812">Transmembrane</keyword>
<reference evidence="3 4" key="1">
    <citation type="journal article" date="2022" name="Nat. Plants">
        <title>Genomes of leafy and leafless Platanthera orchids illuminate the evolution of mycoheterotrophy.</title>
        <authorList>
            <person name="Li M.H."/>
            <person name="Liu K.W."/>
            <person name="Li Z."/>
            <person name="Lu H.C."/>
            <person name="Ye Q.L."/>
            <person name="Zhang D."/>
            <person name="Wang J.Y."/>
            <person name="Li Y.F."/>
            <person name="Zhong Z.M."/>
            <person name="Liu X."/>
            <person name="Yu X."/>
            <person name="Liu D.K."/>
            <person name="Tu X.D."/>
            <person name="Liu B."/>
            <person name="Hao Y."/>
            <person name="Liao X.Y."/>
            <person name="Jiang Y.T."/>
            <person name="Sun W.H."/>
            <person name="Chen J."/>
            <person name="Chen Y.Q."/>
            <person name="Ai Y."/>
            <person name="Zhai J.W."/>
            <person name="Wu S.S."/>
            <person name="Zhou Z."/>
            <person name="Hsiao Y.Y."/>
            <person name="Wu W.L."/>
            <person name="Chen Y.Y."/>
            <person name="Lin Y.F."/>
            <person name="Hsu J.L."/>
            <person name="Li C.Y."/>
            <person name="Wang Z.W."/>
            <person name="Zhao X."/>
            <person name="Zhong W.Y."/>
            <person name="Ma X.K."/>
            <person name="Ma L."/>
            <person name="Huang J."/>
            <person name="Chen G.Z."/>
            <person name="Huang M.Z."/>
            <person name="Huang L."/>
            <person name="Peng D.H."/>
            <person name="Luo Y.B."/>
            <person name="Zou S.Q."/>
            <person name="Chen S.P."/>
            <person name="Lan S."/>
            <person name="Tsai W.C."/>
            <person name="Van de Peer Y."/>
            <person name="Liu Z.J."/>
        </authorList>
    </citation>
    <scope>NUCLEOTIDE SEQUENCE [LARGE SCALE GENOMIC DNA]</scope>
    <source>
        <strain evidence="3">Lor288</strain>
    </source>
</reference>
<feature type="transmembrane region" description="Helical" evidence="2">
    <location>
        <begin position="51"/>
        <end position="69"/>
    </location>
</feature>
<comment type="caution">
    <text evidence="3">The sequence shown here is derived from an EMBL/GenBank/DDBJ whole genome shotgun (WGS) entry which is preliminary data.</text>
</comment>
<dbReference type="Proteomes" id="UP001412067">
    <property type="component" value="Unassembled WGS sequence"/>
</dbReference>
<feature type="region of interest" description="Disordered" evidence="1">
    <location>
        <begin position="1"/>
        <end position="42"/>
    </location>
</feature>
<evidence type="ECO:0000313" key="4">
    <source>
        <dbReference type="Proteomes" id="UP001412067"/>
    </source>
</evidence>
<dbReference type="EMBL" id="JBBWWR010000007">
    <property type="protein sequence ID" value="KAK8963742.1"/>
    <property type="molecule type" value="Genomic_DNA"/>
</dbReference>
<feature type="compositionally biased region" description="Basic and acidic residues" evidence="1">
    <location>
        <begin position="31"/>
        <end position="42"/>
    </location>
</feature>
<accession>A0ABR2MIP2</accession>
<name>A0ABR2MIP2_9ASPA</name>
<proteinExistence type="predicted"/>
<evidence type="ECO:0000256" key="2">
    <source>
        <dbReference type="SAM" id="Phobius"/>
    </source>
</evidence>
<evidence type="ECO:0000256" key="1">
    <source>
        <dbReference type="SAM" id="MobiDB-lite"/>
    </source>
</evidence>
<gene>
    <name evidence="3" type="ORF">KSP40_PGU010776</name>
</gene>
<sequence length="155" mass="17027">MSKSKRGRKDRLLSSPGRDLESPSGRSAEMSSREIGEEEKARPTSRGAVEIRFFWVSVVIIMYLASWRLSTTLLRLPPLIGLYQQPLRVSFSTLRSQRSRQPAHGDRSTGNSSPLLLLLRSCNPEADALTAMPATDPVPVKLAGTGSIHSSLLLL</sequence>
<protein>
    <submittedName>
        <fullName evidence="3">Uncharacterized protein</fullName>
    </submittedName>
</protein>
<keyword evidence="2" id="KW-1133">Transmembrane helix</keyword>
<organism evidence="3 4">
    <name type="scientific">Platanthera guangdongensis</name>
    <dbReference type="NCBI Taxonomy" id="2320717"/>
    <lineage>
        <taxon>Eukaryota</taxon>
        <taxon>Viridiplantae</taxon>
        <taxon>Streptophyta</taxon>
        <taxon>Embryophyta</taxon>
        <taxon>Tracheophyta</taxon>
        <taxon>Spermatophyta</taxon>
        <taxon>Magnoliopsida</taxon>
        <taxon>Liliopsida</taxon>
        <taxon>Asparagales</taxon>
        <taxon>Orchidaceae</taxon>
        <taxon>Orchidoideae</taxon>
        <taxon>Orchideae</taxon>
        <taxon>Orchidinae</taxon>
        <taxon>Platanthera</taxon>
    </lineage>
</organism>
<keyword evidence="2" id="KW-0472">Membrane</keyword>
<keyword evidence="4" id="KW-1185">Reference proteome</keyword>
<evidence type="ECO:0000313" key="3">
    <source>
        <dbReference type="EMBL" id="KAK8963742.1"/>
    </source>
</evidence>